<proteinExistence type="inferred from homology"/>
<dbReference type="InterPro" id="IPR048720">
    <property type="entry name" value="PROPPIN"/>
</dbReference>
<dbReference type="GO" id="GO:0006914">
    <property type="term" value="P:autophagy"/>
    <property type="evidence" value="ECO:0007669"/>
    <property type="project" value="UniProtKB-KW"/>
</dbReference>
<dbReference type="Proteomes" id="UP000095282">
    <property type="component" value="Unplaced"/>
</dbReference>
<organism evidence="6 7">
    <name type="scientific">Caenorhabditis tropicalis</name>
    <dbReference type="NCBI Taxonomy" id="1561998"/>
    <lineage>
        <taxon>Eukaryota</taxon>
        <taxon>Metazoa</taxon>
        <taxon>Ecdysozoa</taxon>
        <taxon>Nematoda</taxon>
        <taxon>Chromadorea</taxon>
        <taxon>Rhabditida</taxon>
        <taxon>Rhabditina</taxon>
        <taxon>Rhabditomorpha</taxon>
        <taxon>Rhabditoidea</taxon>
        <taxon>Rhabditidae</taxon>
        <taxon>Peloderinae</taxon>
        <taxon>Caenorhabditis</taxon>
    </lineage>
</organism>
<evidence type="ECO:0000256" key="5">
    <source>
        <dbReference type="SAM" id="MobiDB-lite"/>
    </source>
</evidence>
<dbReference type="AlphaFoldDB" id="A0A1I7T8A6"/>
<evidence type="ECO:0000256" key="1">
    <source>
        <dbReference type="ARBA" id="ARBA00022574"/>
    </source>
</evidence>
<reference evidence="7" key="1">
    <citation type="submission" date="2016-11" db="UniProtKB">
        <authorList>
            <consortium name="WormBaseParasite"/>
        </authorList>
    </citation>
    <scope>IDENTIFICATION</scope>
</reference>
<accession>A0A1I7T8A6</accession>
<dbReference type="SUPFAM" id="SSF50978">
    <property type="entry name" value="WD40 repeat-like"/>
    <property type="match status" value="1"/>
</dbReference>
<dbReference type="InterPro" id="IPR015943">
    <property type="entry name" value="WD40/YVTN_repeat-like_dom_sf"/>
</dbReference>
<dbReference type="Gene3D" id="2.130.10.10">
    <property type="entry name" value="YVTN repeat-like/Quinoprotein amine dehydrogenase"/>
    <property type="match status" value="1"/>
</dbReference>
<keyword evidence="2" id="KW-0677">Repeat</keyword>
<dbReference type="InterPro" id="IPR036322">
    <property type="entry name" value="WD40_repeat_dom_sf"/>
</dbReference>
<protein>
    <submittedName>
        <fullName evidence="7">WD repeat domain phosphoinositide-interacting protein 2</fullName>
    </submittedName>
</protein>
<evidence type="ECO:0000313" key="6">
    <source>
        <dbReference type="Proteomes" id="UP000095282"/>
    </source>
</evidence>
<evidence type="ECO:0000256" key="3">
    <source>
        <dbReference type="ARBA" id="ARBA00023006"/>
    </source>
</evidence>
<keyword evidence="1" id="KW-0853">WD repeat</keyword>
<dbReference type="SMART" id="SM00320">
    <property type="entry name" value="WD40"/>
    <property type="match status" value="3"/>
</dbReference>
<feature type="compositionally biased region" description="Polar residues" evidence="5">
    <location>
        <begin position="392"/>
        <end position="409"/>
    </location>
</feature>
<dbReference type="STRING" id="1561998.A0A1I7T8A6"/>
<keyword evidence="3" id="KW-0072">Autophagy</keyword>
<dbReference type="PANTHER" id="PTHR11227">
    <property type="entry name" value="WD-REPEAT PROTEIN INTERACTING WITH PHOSPHOINOSIDES WIPI -RELATED"/>
    <property type="match status" value="1"/>
</dbReference>
<evidence type="ECO:0000256" key="4">
    <source>
        <dbReference type="ARBA" id="ARBA00025740"/>
    </source>
</evidence>
<sequence>MSSGTATDENPETINYIGFNQDAKIISVGHKEGYMFYKTVDILENSTLTYEGENLTREFPDKSLRISHESVEVVPDLGLNNCLIVERLFSSALMVVISQKDPRVMHVYHFTSRNIICDHRFNKSVLTIRLNRERIVVCLEDCIYIYNLKDMKMMHNIMDTPLNKLGVLDLTTNAGNALIAYPASTDTGSVHLFDAINLSSVNTFVAHEGTLACLKFNQEGNMIATASTKGTVIRIYSVPTGNRLFEFRRGVSRCVTIYSLCFSSDSKYLASSSNTETVHVFKLEKTEGVDHKPESSSEGGSWFDTINKTISAYMPSQVMQVSELMTTERSFATAKLPGATRSNQIALVSNKNQQYVMAATSDGFVYAYRLDAEGGELDLIKQHRIGPKSDTCRISPTGTGAPKETNQTVPNMDDPDDFPPMSHTSG</sequence>
<dbReference type="InterPro" id="IPR001680">
    <property type="entry name" value="WD40_rpt"/>
</dbReference>
<comment type="similarity">
    <text evidence="4">Belongs to the WD repeat PROPPIN family.</text>
</comment>
<dbReference type="eggNOG" id="KOG2110">
    <property type="taxonomic scope" value="Eukaryota"/>
</dbReference>
<keyword evidence="6" id="KW-1185">Reference proteome</keyword>
<feature type="region of interest" description="Disordered" evidence="5">
    <location>
        <begin position="387"/>
        <end position="426"/>
    </location>
</feature>
<dbReference type="GO" id="GO:0005737">
    <property type="term" value="C:cytoplasm"/>
    <property type="evidence" value="ECO:0007669"/>
    <property type="project" value="UniProtKB-ARBA"/>
</dbReference>
<evidence type="ECO:0000313" key="7">
    <source>
        <dbReference type="WBParaSite" id="Csp11.Scaffold541.g3393.t1"/>
    </source>
</evidence>
<dbReference type="Pfam" id="PF21032">
    <property type="entry name" value="PROPPIN"/>
    <property type="match status" value="1"/>
</dbReference>
<dbReference type="WBParaSite" id="Csp11.Scaffold541.g3393.t1">
    <property type="protein sequence ID" value="Csp11.Scaffold541.g3393.t1"/>
    <property type="gene ID" value="Csp11.Scaffold541.g3393"/>
</dbReference>
<evidence type="ECO:0000256" key="2">
    <source>
        <dbReference type="ARBA" id="ARBA00022737"/>
    </source>
</evidence>
<name>A0A1I7T8A6_9PELO</name>